<organism evidence="8 9">
    <name type="scientific">Nocardioides anomalus</name>
    <dbReference type="NCBI Taxonomy" id="2712223"/>
    <lineage>
        <taxon>Bacteria</taxon>
        <taxon>Bacillati</taxon>
        <taxon>Actinomycetota</taxon>
        <taxon>Actinomycetes</taxon>
        <taxon>Propionibacteriales</taxon>
        <taxon>Nocardioidaceae</taxon>
        <taxon>Nocardioides</taxon>
    </lineage>
</organism>
<evidence type="ECO:0000256" key="7">
    <source>
        <dbReference type="SAM" id="Phobius"/>
    </source>
</evidence>
<dbReference type="KEGG" id="nano:G5V58_11215"/>
<evidence type="ECO:0000313" key="9">
    <source>
        <dbReference type="Proteomes" id="UP000502996"/>
    </source>
</evidence>
<keyword evidence="9" id="KW-1185">Reference proteome</keyword>
<evidence type="ECO:0000256" key="5">
    <source>
        <dbReference type="ARBA" id="ARBA00023136"/>
    </source>
</evidence>
<evidence type="ECO:0000256" key="6">
    <source>
        <dbReference type="SAM" id="MobiDB-lite"/>
    </source>
</evidence>
<keyword evidence="2" id="KW-1003">Cell membrane</keyword>
<feature type="transmembrane region" description="Helical" evidence="7">
    <location>
        <begin position="248"/>
        <end position="273"/>
    </location>
</feature>
<feature type="transmembrane region" description="Helical" evidence="7">
    <location>
        <begin position="385"/>
        <end position="403"/>
    </location>
</feature>
<dbReference type="PANTHER" id="PTHR23513:SF6">
    <property type="entry name" value="MAJOR FACILITATOR SUPERFAMILY ASSOCIATED DOMAIN-CONTAINING PROTEIN"/>
    <property type="match status" value="1"/>
</dbReference>
<dbReference type="Pfam" id="PF07690">
    <property type="entry name" value="MFS_1"/>
    <property type="match status" value="1"/>
</dbReference>
<dbReference type="Proteomes" id="UP000502996">
    <property type="component" value="Chromosome"/>
</dbReference>
<feature type="region of interest" description="Disordered" evidence="6">
    <location>
        <begin position="410"/>
        <end position="430"/>
    </location>
</feature>
<feature type="transmembrane region" description="Helical" evidence="7">
    <location>
        <begin position="79"/>
        <end position="100"/>
    </location>
</feature>
<feature type="transmembrane region" description="Helical" evidence="7">
    <location>
        <begin position="217"/>
        <end position="236"/>
    </location>
</feature>
<evidence type="ECO:0000256" key="3">
    <source>
        <dbReference type="ARBA" id="ARBA00022692"/>
    </source>
</evidence>
<dbReference type="Gene3D" id="1.20.1250.20">
    <property type="entry name" value="MFS general substrate transporter like domains"/>
    <property type="match status" value="1"/>
</dbReference>
<evidence type="ECO:0000313" key="8">
    <source>
        <dbReference type="EMBL" id="QIG43249.1"/>
    </source>
</evidence>
<name>A0A6G6WDF4_9ACTN</name>
<feature type="transmembrane region" description="Helical" evidence="7">
    <location>
        <begin position="106"/>
        <end position="131"/>
    </location>
</feature>
<reference evidence="8 9" key="1">
    <citation type="submission" date="2020-02" db="EMBL/GenBank/DDBJ databases">
        <title>Full genome sequence of Nocardioides sp. R-3366.</title>
        <authorList>
            <person name="Im W.-T."/>
        </authorList>
    </citation>
    <scope>NUCLEOTIDE SEQUENCE [LARGE SCALE GENOMIC DNA]</scope>
    <source>
        <strain evidence="8 9">R-3366</strain>
    </source>
</reference>
<keyword evidence="5 7" id="KW-0472">Membrane</keyword>
<dbReference type="InterPro" id="IPR036259">
    <property type="entry name" value="MFS_trans_sf"/>
</dbReference>
<dbReference type="SUPFAM" id="SSF103473">
    <property type="entry name" value="MFS general substrate transporter"/>
    <property type="match status" value="1"/>
</dbReference>
<evidence type="ECO:0000256" key="4">
    <source>
        <dbReference type="ARBA" id="ARBA00022989"/>
    </source>
</evidence>
<dbReference type="GO" id="GO:0022857">
    <property type="term" value="F:transmembrane transporter activity"/>
    <property type="evidence" value="ECO:0007669"/>
    <property type="project" value="InterPro"/>
</dbReference>
<protein>
    <submittedName>
        <fullName evidence="8">MFS transporter</fullName>
    </submittedName>
</protein>
<comment type="subcellular location">
    <subcellularLocation>
        <location evidence="1">Cell membrane</location>
        <topology evidence="1">Multi-pass membrane protein</topology>
    </subcellularLocation>
</comment>
<feature type="transmembrane region" description="Helical" evidence="7">
    <location>
        <begin position="314"/>
        <end position="334"/>
    </location>
</feature>
<feature type="transmembrane region" description="Helical" evidence="7">
    <location>
        <begin position="361"/>
        <end position="379"/>
    </location>
</feature>
<dbReference type="CDD" id="cd06173">
    <property type="entry name" value="MFS_MefA_like"/>
    <property type="match status" value="1"/>
</dbReference>
<proteinExistence type="predicted"/>
<keyword evidence="3 7" id="KW-0812">Transmembrane</keyword>
<sequence>MTSGPTADFPTAAFTRFWVAETVSSFGTYVTLLALQTVVVLTLDGTAQDVGWLNSARWLPYLVLGLVVGALVDRRRRRPLLVGTDLASAALLCLIPVAWALDVLSLPLLCGIVAVYGAATLVNGAASMSIVPRLVPRAHLQRAHARIDGADAVAQTAGPALAGLLVKVVGAPLAVLVDAATYLFSALAMSMVAVEEPTAQRTGRPRLREEMRDGVRWVYRGSGLATLAAATHLWFAANAVLGAVLAPYALLTLGLTPLQLGLATAVAGVGGVVGATTSSAGGRRLGTGGAVIAAHAATTVGVVVMALAGVGTSGWVATAVLGLGQGCHGFAIGFGNSHEMTYRQALTPDALQARTNTTMRAANRAVIVVVAPLGGLLAVQIGNRGALAVAAGVFAVVVVWLAASPFRTADAMTAQPPNPPNPTSFPSGSR</sequence>
<keyword evidence="4 7" id="KW-1133">Transmembrane helix</keyword>
<evidence type="ECO:0000256" key="1">
    <source>
        <dbReference type="ARBA" id="ARBA00004651"/>
    </source>
</evidence>
<evidence type="ECO:0000256" key="2">
    <source>
        <dbReference type="ARBA" id="ARBA00022475"/>
    </source>
</evidence>
<dbReference type="InterPro" id="IPR011701">
    <property type="entry name" value="MFS"/>
</dbReference>
<dbReference type="EMBL" id="CP049257">
    <property type="protein sequence ID" value="QIG43249.1"/>
    <property type="molecule type" value="Genomic_DNA"/>
</dbReference>
<dbReference type="AlphaFoldDB" id="A0A6G6WDF4"/>
<accession>A0A6G6WDF4</accession>
<dbReference type="PANTHER" id="PTHR23513">
    <property type="entry name" value="INTEGRAL MEMBRANE EFFLUX PROTEIN-RELATED"/>
    <property type="match status" value="1"/>
</dbReference>
<feature type="transmembrane region" description="Helical" evidence="7">
    <location>
        <begin position="285"/>
        <end position="308"/>
    </location>
</feature>
<dbReference type="RefSeq" id="WP_165232399.1">
    <property type="nucleotide sequence ID" value="NZ_CP049257.1"/>
</dbReference>
<dbReference type="GO" id="GO:0005886">
    <property type="term" value="C:plasma membrane"/>
    <property type="evidence" value="ECO:0007669"/>
    <property type="project" value="UniProtKB-SubCell"/>
</dbReference>
<feature type="transmembrane region" description="Helical" evidence="7">
    <location>
        <begin position="55"/>
        <end position="72"/>
    </location>
</feature>
<gene>
    <name evidence="8" type="ORF">G5V58_11215</name>
</gene>